<dbReference type="OrthoDB" id="9991235at2759"/>
<dbReference type="Gene3D" id="3.30.70.2760">
    <property type="match status" value="1"/>
</dbReference>
<dbReference type="GO" id="GO:0008832">
    <property type="term" value="F:dGTPase activity"/>
    <property type="evidence" value="ECO:0007669"/>
    <property type="project" value="TreeGrafter"/>
</dbReference>
<feature type="region of interest" description="Disordered" evidence="1">
    <location>
        <begin position="1"/>
        <end position="22"/>
    </location>
</feature>
<dbReference type="PANTHER" id="PTHR11373:SF4">
    <property type="entry name" value="DEOXYNUCLEOSIDE TRIPHOSPHATE TRIPHOSPHOHYDROLASE SAMHD1"/>
    <property type="match status" value="1"/>
</dbReference>
<dbReference type="SMART" id="SM00471">
    <property type="entry name" value="HDc"/>
    <property type="match status" value="1"/>
</dbReference>
<comment type="caution">
    <text evidence="3">The sequence shown here is derived from an EMBL/GenBank/DDBJ whole genome shotgun (WGS) entry which is preliminary data.</text>
</comment>
<dbReference type="InterPro" id="IPR003607">
    <property type="entry name" value="HD/PDEase_dom"/>
</dbReference>
<dbReference type="EMBL" id="JAGTXO010000037">
    <property type="protein sequence ID" value="KAG8459819.1"/>
    <property type="molecule type" value="Genomic_DNA"/>
</dbReference>
<reference evidence="3" key="1">
    <citation type="submission" date="2021-05" db="EMBL/GenBank/DDBJ databases">
        <title>The genome of the haptophyte Pavlova lutheri (Diacronema luteri, Pavlovales) - a model for lipid biosynthesis in eukaryotic algae.</title>
        <authorList>
            <person name="Hulatt C.J."/>
            <person name="Posewitz M.C."/>
        </authorList>
    </citation>
    <scope>NUCLEOTIDE SEQUENCE</scope>
    <source>
        <strain evidence="3">NIVA-4/92</strain>
    </source>
</reference>
<proteinExistence type="predicted"/>
<dbReference type="InterPro" id="IPR050135">
    <property type="entry name" value="dGTPase-like"/>
</dbReference>
<dbReference type="Pfam" id="PF01966">
    <property type="entry name" value="HD"/>
    <property type="match status" value="1"/>
</dbReference>
<feature type="domain" description="HD/PDEase" evidence="2">
    <location>
        <begin position="118"/>
        <end position="297"/>
    </location>
</feature>
<dbReference type="CDD" id="cd00077">
    <property type="entry name" value="HDc"/>
    <property type="match status" value="1"/>
</dbReference>
<dbReference type="SUPFAM" id="SSF109604">
    <property type="entry name" value="HD-domain/PDEase-like"/>
    <property type="match status" value="1"/>
</dbReference>
<protein>
    <recommendedName>
        <fullName evidence="2">HD/PDEase domain-containing protein</fullName>
    </recommendedName>
</protein>
<feature type="region of interest" description="Disordered" evidence="1">
    <location>
        <begin position="531"/>
        <end position="568"/>
    </location>
</feature>
<evidence type="ECO:0000313" key="3">
    <source>
        <dbReference type="EMBL" id="KAG8459819.1"/>
    </source>
</evidence>
<dbReference type="PANTHER" id="PTHR11373">
    <property type="entry name" value="DEOXYNUCLEOSIDE TRIPHOSPHATE TRIPHOSPHOHYDROLASE"/>
    <property type="match status" value="1"/>
</dbReference>
<dbReference type="GO" id="GO:0006203">
    <property type="term" value="P:dGTP catabolic process"/>
    <property type="evidence" value="ECO:0007669"/>
    <property type="project" value="TreeGrafter"/>
</dbReference>
<sequence length="568" mass="64227">MAARGLFADRVHADEEGDEDDEHPVAFSQMANQRSDVFAAHMRDHSRVPRLPNGTNETTELPPLSAAPPRRHGKLVNDTIHGLMRIDPNALAIVDTPEFQRLRDLKQLGLSHYVYPCASHSRFEHSLGTYALADGWVTHFQQCQPELGIGRKERTLVTLAGLCHDLGHGPFSHLWDNEVLPRLRELGRIDADREWSHEWMSCELLEHLFDENGLEDRLALDSRDGLVRADLRAIEELISIDKRDYDSAGRYHGRHSGRPQLQLGGKMYLYEIVANGRNSVDIDKFDYLLRDGRACSVQPNFDHRRLMQLSKVINNKICFKGSEVYTLYNMFNTRANLHQVVYTHAKAKAIEFMVTDALVAADRHYRFNELIWEPARFKTIDDTLLKRIEWSTDDDLAQARAIVSRLRRRDLYKFAGEVTVPDHMHASWARVRPADIVSKAPSGSALRECDVIVDNKEINYSMKSKDPVSNVDFFDNLDSTSAAPLGAEKVSAILPRVFQDKKVRLFVRDAAKLADAQAALNSFAKSRQCTSPIGNTPVKRARADEGGGPHSASRARALPGLTIDERDR</sequence>
<evidence type="ECO:0000313" key="4">
    <source>
        <dbReference type="Proteomes" id="UP000751190"/>
    </source>
</evidence>
<dbReference type="Proteomes" id="UP000751190">
    <property type="component" value="Unassembled WGS sequence"/>
</dbReference>
<evidence type="ECO:0000256" key="1">
    <source>
        <dbReference type="SAM" id="MobiDB-lite"/>
    </source>
</evidence>
<dbReference type="Pfam" id="PF19276">
    <property type="entry name" value="HD_assoc_2"/>
    <property type="match status" value="1"/>
</dbReference>
<gene>
    <name evidence="3" type="ORF">KFE25_014382</name>
</gene>
<dbReference type="InterPro" id="IPR045509">
    <property type="entry name" value="HD_assoc_2"/>
</dbReference>
<dbReference type="GO" id="GO:0005634">
    <property type="term" value="C:nucleus"/>
    <property type="evidence" value="ECO:0007669"/>
    <property type="project" value="TreeGrafter"/>
</dbReference>
<dbReference type="InterPro" id="IPR006674">
    <property type="entry name" value="HD_domain"/>
</dbReference>
<dbReference type="Gene3D" id="1.10.3210.10">
    <property type="entry name" value="Hypothetical protein af1432"/>
    <property type="match status" value="1"/>
</dbReference>
<dbReference type="AlphaFoldDB" id="A0A8J6C420"/>
<keyword evidence="4" id="KW-1185">Reference proteome</keyword>
<feature type="region of interest" description="Disordered" evidence="1">
    <location>
        <begin position="45"/>
        <end position="71"/>
    </location>
</feature>
<accession>A0A8J6C420</accession>
<evidence type="ECO:0000259" key="2">
    <source>
        <dbReference type="SMART" id="SM00471"/>
    </source>
</evidence>
<dbReference type="OMA" id="QVHGYIK"/>
<organism evidence="3 4">
    <name type="scientific">Diacronema lutheri</name>
    <name type="common">Unicellular marine alga</name>
    <name type="synonym">Monochrysis lutheri</name>
    <dbReference type="NCBI Taxonomy" id="2081491"/>
    <lineage>
        <taxon>Eukaryota</taxon>
        <taxon>Haptista</taxon>
        <taxon>Haptophyta</taxon>
        <taxon>Pavlovophyceae</taxon>
        <taxon>Pavlovales</taxon>
        <taxon>Pavlovaceae</taxon>
        <taxon>Diacronema</taxon>
    </lineage>
</organism>
<name>A0A8J6C420_DIALT</name>